<evidence type="ECO:0000256" key="1">
    <source>
        <dbReference type="SAM" id="SignalP"/>
    </source>
</evidence>
<gene>
    <name evidence="2" type="ORF">SAMN05216257_102414</name>
</gene>
<dbReference type="Pfam" id="PF04402">
    <property type="entry name" value="SIMPL"/>
    <property type="match status" value="1"/>
</dbReference>
<keyword evidence="1" id="KW-0732">Signal</keyword>
<organism evidence="2 3">
    <name type="scientific">Meinhardsimonia xiamenensis</name>
    <dbReference type="NCBI Taxonomy" id="990712"/>
    <lineage>
        <taxon>Bacteria</taxon>
        <taxon>Pseudomonadati</taxon>
        <taxon>Pseudomonadota</taxon>
        <taxon>Alphaproteobacteria</taxon>
        <taxon>Rhodobacterales</taxon>
        <taxon>Paracoccaceae</taxon>
        <taxon>Meinhardsimonia</taxon>
    </lineage>
</organism>
<feature type="signal peptide" evidence="1">
    <location>
        <begin position="1"/>
        <end position="22"/>
    </location>
</feature>
<feature type="chain" id="PRO_5011747311" description="DUF541 domain-containing protein" evidence="1">
    <location>
        <begin position="23"/>
        <end position="230"/>
    </location>
</feature>
<proteinExistence type="predicted"/>
<dbReference type="GO" id="GO:0006974">
    <property type="term" value="P:DNA damage response"/>
    <property type="evidence" value="ECO:0007669"/>
    <property type="project" value="TreeGrafter"/>
</dbReference>
<dbReference type="AlphaFoldDB" id="A0A1G9B717"/>
<dbReference type="Gene3D" id="3.30.70.2970">
    <property type="entry name" value="Protein of unknown function (DUF541), domain 2"/>
    <property type="match status" value="1"/>
</dbReference>
<protein>
    <recommendedName>
        <fullName evidence="4">DUF541 domain-containing protein</fullName>
    </recommendedName>
</protein>
<dbReference type="Gene3D" id="3.30.110.170">
    <property type="entry name" value="Protein of unknown function (DUF541), domain 1"/>
    <property type="match status" value="1"/>
</dbReference>
<evidence type="ECO:0000313" key="3">
    <source>
        <dbReference type="Proteomes" id="UP000199328"/>
    </source>
</evidence>
<reference evidence="3" key="1">
    <citation type="submission" date="2016-10" db="EMBL/GenBank/DDBJ databases">
        <authorList>
            <person name="Varghese N."/>
            <person name="Submissions S."/>
        </authorList>
    </citation>
    <scope>NUCLEOTIDE SEQUENCE [LARGE SCALE GENOMIC DNA]</scope>
    <source>
        <strain evidence="3">CGMCC 1.10789</strain>
    </source>
</reference>
<dbReference type="RefSeq" id="WP_092499478.1">
    <property type="nucleotide sequence ID" value="NZ_FNFV01000002.1"/>
</dbReference>
<dbReference type="Proteomes" id="UP000199328">
    <property type="component" value="Unassembled WGS sequence"/>
</dbReference>
<dbReference type="PANTHER" id="PTHR34387:SF1">
    <property type="entry name" value="PERIPLASMIC IMMUNOGENIC PROTEIN"/>
    <property type="match status" value="1"/>
</dbReference>
<dbReference type="InterPro" id="IPR052022">
    <property type="entry name" value="26kDa_periplasmic_antigen"/>
</dbReference>
<dbReference type="InterPro" id="IPR007497">
    <property type="entry name" value="SIMPL/DUF541"/>
</dbReference>
<dbReference type="STRING" id="990712.SAMN05216257_102414"/>
<keyword evidence="3" id="KW-1185">Reference proteome</keyword>
<evidence type="ECO:0008006" key="4">
    <source>
        <dbReference type="Google" id="ProtNLM"/>
    </source>
</evidence>
<dbReference type="PANTHER" id="PTHR34387">
    <property type="entry name" value="SLR1258 PROTEIN"/>
    <property type="match status" value="1"/>
</dbReference>
<dbReference type="OrthoDB" id="9813144at2"/>
<sequence length="230" mass="23514">MNHRQLLSALLALFWFAAPALAGDERATITVSGHGEASAAPDTVHLTLGVEEFAPTARAAMAAASQGAAAILEALAAAGVEPRDVQTSEITLEPRIARGRDAEDMEITGFEARNMLRVRLRAVESAGAVLDAVLAAGANSFRGLSFGLDAPGTLAEEARRLAVADAMRRAQVLAEAAGVRLGPVVSVTETSGGAPVAMEMMRTAAPGAPVAAGEVTVSVTVTMVFALEQG</sequence>
<name>A0A1G9B717_9RHOB</name>
<accession>A0A1G9B717</accession>
<evidence type="ECO:0000313" key="2">
    <source>
        <dbReference type="EMBL" id="SDK34820.1"/>
    </source>
</evidence>
<dbReference type="EMBL" id="FNFV01000002">
    <property type="protein sequence ID" value="SDK34820.1"/>
    <property type="molecule type" value="Genomic_DNA"/>
</dbReference>